<evidence type="ECO:0000256" key="4">
    <source>
        <dbReference type="ARBA" id="ARBA00022777"/>
    </source>
</evidence>
<dbReference type="STRING" id="102285.A0A0R3TCI7"/>
<dbReference type="Proteomes" id="UP000278807">
    <property type="component" value="Unassembled WGS sequence"/>
</dbReference>
<keyword evidence="4" id="KW-0418">Kinase</keyword>
<dbReference type="GO" id="GO:0005524">
    <property type="term" value="F:ATP binding"/>
    <property type="evidence" value="ECO:0007669"/>
    <property type="project" value="UniProtKB-KW"/>
</dbReference>
<evidence type="ECO:0000256" key="1">
    <source>
        <dbReference type="ARBA" id="ARBA00022527"/>
    </source>
</evidence>
<evidence type="ECO:0000259" key="6">
    <source>
        <dbReference type="PROSITE" id="PS50011"/>
    </source>
</evidence>
<dbReference type="Gene3D" id="1.10.510.10">
    <property type="entry name" value="Transferase(Phosphotransferase) domain 1"/>
    <property type="match status" value="1"/>
</dbReference>
<keyword evidence="3" id="KW-0547">Nucleotide-binding</keyword>
<keyword evidence="5" id="KW-0067">ATP-binding</keyword>
<name>A0A0R3TCI7_RODNA</name>
<dbReference type="InterPro" id="IPR008271">
    <property type="entry name" value="Ser/Thr_kinase_AS"/>
</dbReference>
<dbReference type="PROSITE" id="PS50011">
    <property type="entry name" value="PROTEIN_KINASE_DOM"/>
    <property type="match status" value="1"/>
</dbReference>
<protein>
    <submittedName>
        <fullName evidence="9">Protein kinase domain-containing protein</fullName>
    </submittedName>
</protein>
<dbReference type="InterPro" id="IPR000719">
    <property type="entry name" value="Prot_kinase_dom"/>
</dbReference>
<accession>A0A0R3TCI7</accession>
<evidence type="ECO:0000256" key="2">
    <source>
        <dbReference type="ARBA" id="ARBA00022679"/>
    </source>
</evidence>
<evidence type="ECO:0000256" key="3">
    <source>
        <dbReference type="ARBA" id="ARBA00022741"/>
    </source>
</evidence>
<dbReference type="InterPro" id="IPR011009">
    <property type="entry name" value="Kinase-like_dom_sf"/>
</dbReference>
<dbReference type="AlphaFoldDB" id="A0A0R3TCI7"/>
<dbReference type="GO" id="GO:0004674">
    <property type="term" value="F:protein serine/threonine kinase activity"/>
    <property type="evidence" value="ECO:0007669"/>
    <property type="project" value="UniProtKB-KW"/>
</dbReference>
<dbReference type="Gene3D" id="3.30.200.20">
    <property type="entry name" value="Phosphorylase Kinase, domain 1"/>
    <property type="match status" value="1"/>
</dbReference>
<proteinExistence type="predicted"/>
<sequence length="333" mass="38296">MASWDLEFVKVMAEGRFSRIYEAWRADSSGVGRKHAVKLFTRFDPKRLEHIRREEYMLRRIATATKQSPFVITYFESMELRGYPAFLVSRGCGMDLFNLSVKCGGMSEEQAKFYACELICGLEHLHSLDIVHCDIKSANILLYHTGHIMIADFDFAMDQSERGDPNYRKYAGGTPCYAAPEILRRITCTKKSDVWSMAAVIADLVSPRRLRETRGQSATTKPGEWYKPFLADPTNPFQLFFTRCFREDYRLRPTICEVKQLYFFEDVDWQMVENLKLTPPFHFLHEENSPQQLPQVGNIKDDSIVGGPRAPSEVDIDIVASRPKVHESISSHS</sequence>
<evidence type="ECO:0000313" key="7">
    <source>
        <dbReference type="EMBL" id="VDO00634.1"/>
    </source>
</evidence>
<dbReference type="EMBL" id="UZAE01003628">
    <property type="protein sequence ID" value="VDO00634.1"/>
    <property type="molecule type" value="Genomic_DNA"/>
</dbReference>
<keyword evidence="8" id="KW-1185">Reference proteome</keyword>
<dbReference type="SMART" id="SM00220">
    <property type="entry name" value="S_TKc"/>
    <property type="match status" value="1"/>
</dbReference>
<dbReference type="CDD" id="cd00180">
    <property type="entry name" value="PKc"/>
    <property type="match status" value="1"/>
</dbReference>
<evidence type="ECO:0000313" key="9">
    <source>
        <dbReference type="WBParaSite" id="HNAJ_0000477601-mRNA-1"/>
    </source>
</evidence>
<keyword evidence="1" id="KW-0723">Serine/threonine-protein kinase</keyword>
<dbReference type="OrthoDB" id="347657at2759"/>
<reference evidence="9" key="1">
    <citation type="submission" date="2017-02" db="UniProtKB">
        <authorList>
            <consortium name="WormBaseParasite"/>
        </authorList>
    </citation>
    <scope>IDENTIFICATION</scope>
</reference>
<evidence type="ECO:0000256" key="5">
    <source>
        <dbReference type="ARBA" id="ARBA00022840"/>
    </source>
</evidence>
<dbReference type="WBParaSite" id="HNAJ_0000477601-mRNA-1">
    <property type="protein sequence ID" value="HNAJ_0000477601-mRNA-1"/>
    <property type="gene ID" value="HNAJ_0000477601"/>
</dbReference>
<evidence type="ECO:0000313" key="8">
    <source>
        <dbReference type="Proteomes" id="UP000278807"/>
    </source>
</evidence>
<feature type="domain" description="Protein kinase" evidence="6">
    <location>
        <begin position="6"/>
        <end position="264"/>
    </location>
</feature>
<dbReference type="SUPFAM" id="SSF56112">
    <property type="entry name" value="Protein kinase-like (PK-like)"/>
    <property type="match status" value="1"/>
</dbReference>
<dbReference type="PROSITE" id="PS00108">
    <property type="entry name" value="PROTEIN_KINASE_ST"/>
    <property type="match status" value="1"/>
</dbReference>
<dbReference type="PANTHER" id="PTHR24351">
    <property type="entry name" value="RIBOSOMAL PROTEIN S6 KINASE"/>
    <property type="match status" value="1"/>
</dbReference>
<dbReference type="Pfam" id="PF00069">
    <property type="entry name" value="Pkinase"/>
    <property type="match status" value="1"/>
</dbReference>
<organism evidence="9">
    <name type="scientific">Rodentolepis nana</name>
    <name type="common">Dwarf tapeworm</name>
    <name type="synonym">Hymenolepis nana</name>
    <dbReference type="NCBI Taxonomy" id="102285"/>
    <lineage>
        <taxon>Eukaryota</taxon>
        <taxon>Metazoa</taxon>
        <taxon>Spiralia</taxon>
        <taxon>Lophotrochozoa</taxon>
        <taxon>Platyhelminthes</taxon>
        <taxon>Cestoda</taxon>
        <taxon>Eucestoda</taxon>
        <taxon>Cyclophyllidea</taxon>
        <taxon>Hymenolepididae</taxon>
        <taxon>Rodentolepis</taxon>
    </lineage>
</organism>
<gene>
    <name evidence="7" type="ORF">HNAJ_LOCUS4774</name>
</gene>
<reference evidence="7 8" key="2">
    <citation type="submission" date="2018-11" db="EMBL/GenBank/DDBJ databases">
        <authorList>
            <consortium name="Pathogen Informatics"/>
        </authorList>
    </citation>
    <scope>NUCLEOTIDE SEQUENCE [LARGE SCALE GENOMIC DNA]</scope>
</reference>
<keyword evidence="2" id="KW-0808">Transferase</keyword>